<dbReference type="GO" id="GO:0047750">
    <property type="term" value="F:cholestenol delta-isomerase activity"/>
    <property type="evidence" value="ECO:0007669"/>
    <property type="project" value="InterPro"/>
</dbReference>
<evidence type="ECO:0000256" key="13">
    <source>
        <dbReference type="PROSITE-ProRule" id="PRU01087"/>
    </source>
</evidence>
<reference evidence="17" key="1">
    <citation type="journal article" date="2014" name="Genome Announc.">
        <title>Complete sequencing and chromosome-scale genome assembly of the industrial progenitor strain P2niaD18 from the penicillin producer Penicillium chrysogenum.</title>
        <authorList>
            <person name="Specht T."/>
            <person name="Dahlmann T.A."/>
            <person name="Zadra I."/>
            <person name="Kurnsteiner H."/>
            <person name="Kuck U."/>
        </authorList>
    </citation>
    <scope>NUCLEOTIDE SEQUENCE [LARGE SCALE GENOMIC DNA]</scope>
    <source>
        <strain evidence="17">P2niaD18</strain>
    </source>
</reference>
<dbReference type="PANTHER" id="PTHR14207">
    <property type="entry name" value="STEROL ISOMERASE"/>
    <property type="match status" value="1"/>
</dbReference>
<keyword evidence="7" id="KW-0756">Sterol biosynthesis</keyword>
<keyword evidence="11" id="KW-0753">Steroid metabolism</keyword>
<protein>
    <submittedName>
        <fullName evidence="17">3-beta-hydroxysteroid-Delta(8), Delta(7)-isomerase</fullName>
    </submittedName>
</protein>
<keyword evidence="10" id="KW-1207">Sterol metabolism</keyword>
<accession>A0A167UV79</accession>
<dbReference type="Pfam" id="PF05241">
    <property type="entry name" value="EBP"/>
    <property type="match status" value="1"/>
</dbReference>
<comment type="similarity">
    <text evidence="2">Belongs to the EBP family.</text>
</comment>
<keyword evidence="6 13" id="KW-1133">Transmembrane helix</keyword>
<keyword evidence="8" id="KW-0443">Lipid metabolism</keyword>
<keyword evidence="12 17" id="KW-0413">Isomerase</keyword>
<keyword evidence="3" id="KW-0444">Lipid biosynthesis</keyword>
<evidence type="ECO:0000256" key="6">
    <source>
        <dbReference type="ARBA" id="ARBA00022989"/>
    </source>
</evidence>
<feature type="transmembrane region" description="Helical" evidence="14">
    <location>
        <begin position="138"/>
        <end position="157"/>
    </location>
</feature>
<evidence type="ECO:0000256" key="4">
    <source>
        <dbReference type="ARBA" id="ARBA00022692"/>
    </source>
</evidence>
<dbReference type="InterPro" id="IPR007905">
    <property type="entry name" value="EBP"/>
</dbReference>
<dbReference type="Proteomes" id="UP000076449">
    <property type="component" value="Chromosome II"/>
</dbReference>
<evidence type="ECO:0000313" key="16">
    <source>
        <dbReference type="EMBL" id="KZN89659.1"/>
    </source>
</evidence>
<feature type="transmembrane region" description="Helical" evidence="14">
    <location>
        <begin position="35"/>
        <end position="58"/>
    </location>
</feature>
<keyword evidence="9 13" id="KW-0472">Membrane</keyword>
<evidence type="ECO:0000256" key="10">
    <source>
        <dbReference type="ARBA" id="ARBA00023166"/>
    </source>
</evidence>
<evidence type="ECO:0000256" key="9">
    <source>
        <dbReference type="ARBA" id="ARBA00023136"/>
    </source>
</evidence>
<feature type="transmembrane region" description="Helical" evidence="14">
    <location>
        <begin position="169"/>
        <end position="189"/>
    </location>
</feature>
<feature type="transmembrane region" description="Helical" evidence="14">
    <location>
        <begin position="102"/>
        <end position="126"/>
    </location>
</feature>
<evidence type="ECO:0000256" key="2">
    <source>
        <dbReference type="ARBA" id="ARBA00008337"/>
    </source>
</evidence>
<gene>
    <name evidence="16" type="ORF">EN45_082740</name>
    <name evidence="17" type="ORF">EN45_083120</name>
</gene>
<evidence type="ECO:0000256" key="3">
    <source>
        <dbReference type="ARBA" id="ARBA00022516"/>
    </source>
</evidence>
<feature type="domain" description="EXPERA" evidence="15">
    <location>
        <begin position="39"/>
        <end position="188"/>
    </location>
</feature>
<organism evidence="17">
    <name type="scientific">Penicillium chrysogenum</name>
    <name type="common">Penicillium notatum</name>
    <dbReference type="NCBI Taxonomy" id="5076"/>
    <lineage>
        <taxon>Eukaryota</taxon>
        <taxon>Fungi</taxon>
        <taxon>Dikarya</taxon>
        <taxon>Ascomycota</taxon>
        <taxon>Pezizomycotina</taxon>
        <taxon>Eurotiomycetes</taxon>
        <taxon>Eurotiomycetidae</taxon>
        <taxon>Eurotiales</taxon>
        <taxon>Aspergillaceae</taxon>
        <taxon>Penicillium</taxon>
        <taxon>Penicillium chrysogenum species complex</taxon>
    </lineage>
</organism>
<keyword evidence="5" id="KW-0752">Steroid biosynthesis</keyword>
<evidence type="ECO:0000256" key="11">
    <source>
        <dbReference type="ARBA" id="ARBA00023221"/>
    </source>
</evidence>
<dbReference type="GO" id="GO:0005783">
    <property type="term" value="C:endoplasmic reticulum"/>
    <property type="evidence" value="ECO:0007669"/>
    <property type="project" value="TreeGrafter"/>
</dbReference>
<dbReference type="GO" id="GO:0016020">
    <property type="term" value="C:membrane"/>
    <property type="evidence" value="ECO:0007669"/>
    <property type="project" value="UniProtKB-SubCell"/>
</dbReference>
<dbReference type="InterPro" id="IPR033118">
    <property type="entry name" value="EXPERA"/>
</dbReference>
<dbReference type="PANTHER" id="PTHR14207:SF0">
    <property type="entry name" value="3-BETA-HYDROXYSTEROID-DELTA(8),DELTA(7)-ISOMERASE"/>
    <property type="match status" value="1"/>
</dbReference>
<dbReference type="GO" id="GO:0004769">
    <property type="term" value="F:steroid Delta-isomerase activity"/>
    <property type="evidence" value="ECO:0007669"/>
    <property type="project" value="TreeGrafter"/>
</dbReference>
<dbReference type="EMBL" id="CM002799">
    <property type="protein sequence ID" value="KZN89659.1"/>
    <property type="molecule type" value="Genomic_DNA"/>
</dbReference>
<sequence length="222" mass="25296">MADPLQLANAATSVSHNYYPPTIHLPQYADNESSAISIIIQFGFLWAAVLGIALIIISRVRPTASQSDKLAFVWMCLSSQELFGQLWKEYSLSDSRYLTSDPFLICMEAVTAFAWGPLAFCIAYCIAVQHPARHALQLVISVGQVYGDVLYYATSLLEISYCRPEGYYFWFYYFFFNFIWMLVGCYYATQSITEITKTFAKLQEFGKSQKSFRTDNILKKGD</sequence>
<evidence type="ECO:0000256" key="1">
    <source>
        <dbReference type="ARBA" id="ARBA00004141"/>
    </source>
</evidence>
<dbReference type="EMBL" id="CM002799">
    <property type="protein sequence ID" value="KZN89690.1"/>
    <property type="molecule type" value="Genomic_DNA"/>
</dbReference>
<proteinExistence type="inferred from homology"/>
<dbReference type="AlphaFoldDB" id="A0A167UV79"/>
<evidence type="ECO:0000256" key="8">
    <source>
        <dbReference type="ARBA" id="ARBA00023098"/>
    </source>
</evidence>
<evidence type="ECO:0000256" key="7">
    <source>
        <dbReference type="ARBA" id="ARBA00023011"/>
    </source>
</evidence>
<evidence type="ECO:0000256" key="12">
    <source>
        <dbReference type="ARBA" id="ARBA00023235"/>
    </source>
</evidence>
<dbReference type="PROSITE" id="PS51751">
    <property type="entry name" value="EXPERA"/>
    <property type="match status" value="1"/>
</dbReference>
<comment type="subcellular location">
    <subcellularLocation>
        <location evidence="1">Membrane</location>
        <topology evidence="1">Multi-pass membrane protein</topology>
    </subcellularLocation>
</comment>
<evidence type="ECO:0000256" key="5">
    <source>
        <dbReference type="ARBA" id="ARBA00022955"/>
    </source>
</evidence>
<dbReference type="GO" id="GO:0016126">
    <property type="term" value="P:sterol biosynthetic process"/>
    <property type="evidence" value="ECO:0007669"/>
    <property type="project" value="UniProtKB-KW"/>
</dbReference>
<evidence type="ECO:0000313" key="17">
    <source>
        <dbReference type="EMBL" id="KZN89690.1"/>
    </source>
</evidence>
<evidence type="ECO:0000259" key="15">
    <source>
        <dbReference type="PROSITE" id="PS51751"/>
    </source>
</evidence>
<dbReference type="GO" id="GO:0000247">
    <property type="term" value="F:C-8 sterol isomerase activity"/>
    <property type="evidence" value="ECO:0007669"/>
    <property type="project" value="TreeGrafter"/>
</dbReference>
<feature type="transmembrane region" description="Helical" evidence="14">
    <location>
        <begin position="70"/>
        <end position="87"/>
    </location>
</feature>
<keyword evidence="4 13" id="KW-0812">Transmembrane</keyword>
<evidence type="ECO:0000256" key="14">
    <source>
        <dbReference type="SAM" id="Phobius"/>
    </source>
</evidence>
<name>A0A167UV79_PENCH</name>